<gene>
    <name evidence="1" type="ORF">C0Q70_00613</name>
</gene>
<dbReference type="OrthoDB" id="548795at2759"/>
<dbReference type="PANTHER" id="PTHR34035">
    <property type="entry name" value="TESTIS-EXPRESSED PROTEIN 47"/>
    <property type="match status" value="1"/>
</dbReference>
<dbReference type="InterPro" id="IPR055308">
    <property type="entry name" value="TEX47-like"/>
</dbReference>
<dbReference type="AlphaFoldDB" id="A0A2T7PX78"/>
<protein>
    <recommendedName>
        <fullName evidence="3">BLUF domain-containing protein</fullName>
    </recommendedName>
</protein>
<evidence type="ECO:0000313" key="2">
    <source>
        <dbReference type="Proteomes" id="UP000245119"/>
    </source>
</evidence>
<evidence type="ECO:0008006" key="3">
    <source>
        <dbReference type="Google" id="ProtNLM"/>
    </source>
</evidence>
<dbReference type="EMBL" id="PZQS01000001">
    <property type="protein sequence ID" value="PVD38008.1"/>
    <property type="molecule type" value="Genomic_DNA"/>
</dbReference>
<sequence length="237" mass="27303">MTSLQTVEAESTKQTLGEGNAEAGAGVKYKNRQKIQSTKGHEKVFDWPKKSLYEAHWVDSVSETQKNLIHRVFFISRLGESVINRTDVGNYYELFIKRLKNDFQTEPITGLMLIYMKYVVHVMESSADMILELAKEMAEEEKRPKGHFMKSKILIISHDITVRQYQSWNFRTLDIVEPGIEAYEPGESTENLVIELLTQLLRLGNFLAKQPKLNLKNAMDSLHDKVPELLPQQGLYK</sequence>
<organism evidence="1 2">
    <name type="scientific">Pomacea canaliculata</name>
    <name type="common">Golden apple snail</name>
    <dbReference type="NCBI Taxonomy" id="400727"/>
    <lineage>
        <taxon>Eukaryota</taxon>
        <taxon>Metazoa</taxon>
        <taxon>Spiralia</taxon>
        <taxon>Lophotrochozoa</taxon>
        <taxon>Mollusca</taxon>
        <taxon>Gastropoda</taxon>
        <taxon>Caenogastropoda</taxon>
        <taxon>Architaenioglossa</taxon>
        <taxon>Ampullarioidea</taxon>
        <taxon>Ampullariidae</taxon>
        <taxon>Pomacea</taxon>
    </lineage>
</organism>
<dbReference type="Pfam" id="PF24787">
    <property type="entry name" value="TEX47"/>
    <property type="match status" value="1"/>
</dbReference>
<evidence type="ECO:0000313" key="1">
    <source>
        <dbReference type="EMBL" id="PVD38008.1"/>
    </source>
</evidence>
<reference evidence="1 2" key="1">
    <citation type="submission" date="2018-04" db="EMBL/GenBank/DDBJ databases">
        <title>The genome of golden apple snail Pomacea canaliculata provides insight into stress tolerance and invasive adaptation.</title>
        <authorList>
            <person name="Liu C."/>
            <person name="Liu B."/>
            <person name="Ren Y."/>
            <person name="Zhang Y."/>
            <person name="Wang H."/>
            <person name="Li S."/>
            <person name="Jiang F."/>
            <person name="Yin L."/>
            <person name="Zhang G."/>
            <person name="Qian W."/>
            <person name="Fan W."/>
        </authorList>
    </citation>
    <scope>NUCLEOTIDE SEQUENCE [LARGE SCALE GENOMIC DNA]</scope>
    <source>
        <strain evidence="1">SZHN2017</strain>
        <tissue evidence="1">Muscle</tissue>
    </source>
</reference>
<name>A0A2T7PX78_POMCA</name>
<accession>A0A2T7PX78</accession>
<dbReference type="PANTHER" id="PTHR34035:SF1">
    <property type="entry name" value="TESTIS-EXPRESSED PROTEIN 47"/>
    <property type="match status" value="1"/>
</dbReference>
<comment type="caution">
    <text evidence="1">The sequence shown here is derived from an EMBL/GenBank/DDBJ whole genome shotgun (WGS) entry which is preliminary data.</text>
</comment>
<keyword evidence="2" id="KW-1185">Reference proteome</keyword>
<proteinExistence type="predicted"/>
<dbReference type="Proteomes" id="UP000245119">
    <property type="component" value="Linkage Group LG1"/>
</dbReference>